<evidence type="ECO:0000313" key="3">
    <source>
        <dbReference type="EnsemblPlants" id="cds.evm.model.01.1925"/>
    </source>
</evidence>
<keyword evidence="4" id="KW-1185">Reference proteome</keyword>
<reference evidence="3" key="2">
    <citation type="submission" date="2021-03" db="UniProtKB">
        <authorList>
            <consortium name="EnsemblPlants"/>
        </authorList>
    </citation>
    <scope>IDENTIFICATION</scope>
</reference>
<accession>A0A803NJ25</accession>
<keyword evidence="1" id="KW-1133">Transmembrane helix</keyword>
<dbReference type="Gramene" id="evm.model.01.1925">
    <property type="protein sequence ID" value="cds.evm.model.01.1925"/>
    <property type="gene ID" value="evm.TU.01.1925"/>
</dbReference>
<protein>
    <recommendedName>
        <fullName evidence="2">Reverse transcriptase Ty1/copia-type domain-containing protein</fullName>
    </recommendedName>
</protein>
<feature type="domain" description="Reverse transcriptase Ty1/copia-type" evidence="2">
    <location>
        <begin position="2"/>
        <end position="60"/>
    </location>
</feature>
<evidence type="ECO:0000313" key="4">
    <source>
        <dbReference type="Proteomes" id="UP000596661"/>
    </source>
</evidence>
<dbReference type="InterPro" id="IPR013103">
    <property type="entry name" value="RVT_2"/>
</dbReference>
<dbReference type="EMBL" id="UZAU01000053">
    <property type="status" value="NOT_ANNOTATED_CDS"/>
    <property type="molecule type" value="Genomic_DNA"/>
</dbReference>
<name>A0A803NJ25_CANSA</name>
<dbReference type="EnsemblPlants" id="evm.model.01.1925">
    <property type="protein sequence ID" value="cds.evm.model.01.1925"/>
    <property type="gene ID" value="evm.TU.01.1925"/>
</dbReference>
<dbReference type="Pfam" id="PF07727">
    <property type="entry name" value="RVT_2"/>
    <property type="match status" value="1"/>
</dbReference>
<evidence type="ECO:0000256" key="1">
    <source>
        <dbReference type="SAM" id="Phobius"/>
    </source>
</evidence>
<dbReference type="Proteomes" id="UP000596661">
    <property type="component" value="Chromosome 1"/>
</dbReference>
<keyword evidence="1" id="KW-0472">Membrane</keyword>
<organism evidence="3 4">
    <name type="scientific">Cannabis sativa</name>
    <name type="common">Hemp</name>
    <name type="synonym">Marijuana</name>
    <dbReference type="NCBI Taxonomy" id="3483"/>
    <lineage>
        <taxon>Eukaryota</taxon>
        <taxon>Viridiplantae</taxon>
        <taxon>Streptophyta</taxon>
        <taxon>Embryophyta</taxon>
        <taxon>Tracheophyta</taxon>
        <taxon>Spermatophyta</taxon>
        <taxon>Magnoliopsida</taxon>
        <taxon>eudicotyledons</taxon>
        <taxon>Gunneridae</taxon>
        <taxon>Pentapetalae</taxon>
        <taxon>rosids</taxon>
        <taxon>fabids</taxon>
        <taxon>Rosales</taxon>
        <taxon>Cannabaceae</taxon>
        <taxon>Cannabis</taxon>
    </lineage>
</organism>
<feature type="transmembrane region" description="Helical" evidence="1">
    <location>
        <begin position="132"/>
        <end position="155"/>
    </location>
</feature>
<keyword evidence="1" id="KW-0812">Transmembrane</keyword>
<proteinExistence type="predicted"/>
<reference evidence="3" key="1">
    <citation type="submission" date="2018-11" db="EMBL/GenBank/DDBJ databases">
        <authorList>
            <person name="Grassa J C."/>
        </authorList>
    </citation>
    <scope>NUCLEOTIDE SEQUENCE [LARGE SCALE GENOMIC DNA]</scope>
</reference>
<feature type="transmembrane region" description="Helical" evidence="1">
    <location>
        <begin position="101"/>
        <end position="126"/>
    </location>
</feature>
<dbReference type="AlphaFoldDB" id="A0A803NJ25"/>
<evidence type="ECO:0000259" key="2">
    <source>
        <dbReference type="Pfam" id="PF07727"/>
    </source>
</evidence>
<sequence>MLKSELASQFEMKDLGSLRYFLGNEVAFSPKGYLLSQSKYTADIIERARLTDTRVVDIPFELNDQYSPSDDSPLEDPTLYQPLVAVWFISLLLVQTLHMLFILLVSLLLLLLLFTGLLFFAFYNIFGVPSFRAYYCLLPLLWSYELTVMQIMVVIPQTESLSLISVSFWEILLFLGRA</sequence>